<dbReference type="GO" id="GO:0003677">
    <property type="term" value="F:DNA binding"/>
    <property type="evidence" value="ECO:0007669"/>
    <property type="project" value="UniProtKB-KW"/>
</dbReference>
<dbReference type="Pfam" id="PF01022">
    <property type="entry name" value="HTH_5"/>
    <property type="match status" value="1"/>
</dbReference>
<dbReference type="InterPro" id="IPR011991">
    <property type="entry name" value="ArsR-like_HTH"/>
</dbReference>
<keyword evidence="4" id="KW-0175">Coiled coil</keyword>
<dbReference type="InterPro" id="IPR001845">
    <property type="entry name" value="HTH_ArsR_DNA-bd_dom"/>
</dbReference>
<keyword evidence="3" id="KW-0804">Transcription</keyword>
<keyword evidence="1" id="KW-0805">Transcription regulation</keyword>
<evidence type="ECO:0000259" key="5">
    <source>
        <dbReference type="PROSITE" id="PS50987"/>
    </source>
</evidence>
<feature type="domain" description="HTH arsR-type" evidence="5">
    <location>
        <begin position="66"/>
        <end position="162"/>
    </location>
</feature>
<feature type="coiled-coil region" evidence="4">
    <location>
        <begin position="59"/>
        <end position="86"/>
    </location>
</feature>
<dbReference type="PRINTS" id="PR00778">
    <property type="entry name" value="HTHARSR"/>
</dbReference>
<dbReference type="SUPFAM" id="SSF46785">
    <property type="entry name" value="Winged helix' DNA-binding domain"/>
    <property type="match status" value="1"/>
</dbReference>
<keyword evidence="7" id="KW-1185">Reference proteome</keyword>
<dbReference type="Proteomes" id="UP000320582">
    <property type="component" value="Unassembled WGS sequence"/>
</dbReference>
<dbReference type="InterPro" id="IPR051011">
    <property type="entry name" value="Metal_resp_trans_reg"/>
</dbReference>
<dbReference type="SMART" id="SM00418">
    <property type="entry name" value="HTH_ARSR"/>
    <property type="match status" value="1"/>
</dbReference>
<dbReference type="PROSITE" id="PS50987">
    <property type="entry name" value="HTH_ARSR_2"/>
    <property type="match status" value="1"/>
</dbReference>
<dbReference type="PANTHER" id="PTHR43132:SF6">
    <property type="entry name" value="HTH-TYPE TRANSCRIPTIONAL REPRESSOR CZRA"/>
    <property type="match status" value="1"/>
</dbReference>
<evidence type="ECO:0000256" key="2">
    <source>
        <dbReference type="ARBA" id="ARBA00023125"/>
    </source>
</evidence>
<dbReference type="InterPro" id="IPR036388">
    <property type="entry name" value="WH-like_DNA-bd_sf"/>
</dbReference>
<protein>
    <submittedName>
        <fullName evidence="6">DNA-binding transcriptional ArsR family regulator</fullName>
    </submittedName>
</protein>
<dbReference type="CDD" id="cd00090">
    <property type="entry name" value="HTH_ARSR"/>
    <property type="match status" value="1"/>
</dbReference>
<dbReference type="PANTHER" id="PTHR43132">
    <property type="entry name" value="ARSENICAL RESISTANCE OPERON REPRESSOR ARSR-RELATED"/>
    <property type="match status" value="1"/>
</dbReference>
<evidence type="ECO:0000313" key="6">
    <source>
        <dbReference type="EMBL" id="TQM93827.1"/>
    </source>
</evidence>
<reference evidence="6 7" key="1">
    <citation type="submission" date="2019-06" db="EMBL/GenBank/DDBJ databases">
        <title>Genomic Encyclopedia of Archaeal and Bacterial Type Strains, Phase II (KMG-II): from individual species to whole genera.</title>
        <authorList>
            <person name="Goeker M."/>
        </authorList>
    </citation>
    <scope>NUCLEOTIDE SEQUENCE [LARGE SCALE GENOMIC DNA]</scope>
    <source>
        <strain evidence="6 7">DSM 18423</strain>
    </source>
</reference>
<gene>
    <name evidence="6" type="ORF">BD293_2480</name>
</gene>
<organism evidence="6 7">
    <name type="scientific">Roseinatronobacter monicus</name>
    <dbReference type="NCBI Taxonomy" id="393481"/>
    <lineage>
        <taxon>Bacteria</taxon>
        <taxon>Pseudomonadati</taxon>
        <taxon>Pseudomonadota</taxon>
        <taxon>Alphaproteobacteria</taxon>
        <taxon>Rhodobacterales</taxon>
        <taxon>Paracoccaceae</taxon>
        <taxon>Roseinatronobacter</taxon>
    </lineage>
</organism>
<evidence type="ECO:0000256" key="3">
    <source>
        <dbReference type="ARBA" id="ARBA00023163"/>
    </source>
</evidence>
<comment type="caution">
    <text evidence="6">The sequence shown here is derived from an EMBL/GenBank/DDBJ whole genome shotgun (WGS) entry which is preliminary data.</text>
</comment>
<name>A0A543KFN6_9RHOB</name>
<evidence type="ECO:0000313" key="7">
    <source>
        <dbReference type="Proteomes" id="UP000320582"/>
    </source>
</evidence>
<dbReference type="NCBIfam" id="NF033788">
    <property type="entry name" value="HTH_metalloreg"/>
    <property type="match status" value="1"/>
</dbReference>
<proteinExistence type="predicted"/>
<keyword evidence="2 6" id="KW-0238">DNA-binding</keyword>
<dbReference type="AlphaFoldDB" id="A0A543KFN6"/>
<dbReference type="InterPro" id="IPR036390">
    <property type="entry name" value="WH_DNA-bd_sf"/>
</dbReference>
<dbReference type="Gene3D" id="1.10.10.10">
    <property type="entry name" value="Winged helix-like DNA-binding domain superfamily/Winged helix DNA-binding domain"/>
    <property type="match status" value="1"/>
</dbReference>
<dbReference type="GO" id="GO:0003700">
    <property type="term" value="F:DNA-binding transcription factor activity"/>
    <property type="evidence" value="ECO:0007669"/>
    <property type="project" value="InterPro"/>
</dbReference>
<dbReference type="EMBL" id="VFPT01000001">
    <property type="protein sequence ID" value="TQM93827.1"/>
    <property type="molecule type" value="Genomic_DNA"/>
</dbReference>
<evidence type="ECO:0000256" key="4">
    <source>
        <dbReference type="SAM" id="Coils"/>
    </source>
</evidence>
<evidence type="ECO:0000256" key="1">
    <source>
        <dbReference type="ARBA" id="ARBA00023015"/>
    </source>
</evidence>
<sequence>MALGATFRNRHVLDSEVKQGRQAFLKTCATESSRMPDGQNREQDLPFGDETAVARGPQRATLDMSLDELQAEAREASELLKAMGHEGRLLMLYYLCERDHSVAELERLIMSRQAAVSQQLARLRHEKVVTTRREGNQIFYSLADERVREAIHLIQRLFRSPGPG</sequence>
<accession>A0A543KFN6</accession>